<dbReference type="GeneID" id="97487591"/>
<evidence type="ECO:0000313" key="2">
    <source>
        <dbReference type="Proteomes" id="UP000610124"/>
    </source>
</evidence>
<comment type="caution">
    <text evidence="1">The sequence shown here is derived from an EMBL/GenBank/DDBJ whole genome shotgun (WGS) entry which is preliminary data.</text>
</comment>
<gene>
    <name evidence="1" type="ORF">GCM10010502_45730</name>
</gene>
<dbReference type="AlphaFoldDB" id="A0A8H9LNS3"/>
<dbReference type="Proteomes" id="UP000610124">
    <property type="component" value="Unassembled WGS sequence"/>
</dbReference>
<proteinExistence type="predicted"/>
<name>A0A8H9LNS3_KITAU</name>
<organism evidence="1 2">
    <name type="scientific">Kitasatospora aureofaciens</name>
    <name type="common">Streptomyces aureofaciens</name>
    <dbReference type="NCBI Taxonomy" id="1894"/>
    <lineage>
        <taxon>Bacteria</taxon>
        <taxon>Bacillati</taxon>
        <taxon>Actinomycetota</taxon>
        <taxon>Actinomycetes</taxon>
        <taxon>Kitasatosporales</taxon>
        <taxon>Streptomycetaceae</taxon>
        <taxon>Kitasatospora</taxon>
    </lineage>
</organism>
<reference evidence="1" key="2">
    <citation type="submission" date="2020-09" db="EMBL/GenBank/DDBJ databases">
        <authorList>
            <person name="Sun Q."/>
            <person name="Ohkuma M."/>
        </authorList>
    </citation>
    <scope>NUCLEOTIDE SEQUENCE</scope>
    <source>
        <strain evidence="1">JCM 4434</strain>
    </source>
</reference>
<sequence>MDTIELLEHDHRMVEQLFRDYPAAPALMPAGPVAAAYDRLRDRLQGRPRT</sequence>
<accession>A0A8H9LNS3</accession>
<dbReference type="EMBL" id="BMUB01000011">
    <property type="protein sequence ID" value="GGU88001.1"/>
    <property type="molecule type" value="Genomic_DNA"/>
</dbReference>
<evidence type="ECO:0000313" key="1">
    <source>
        <dbReference type="EMBL" id="GGU88001.1"/>
    </source>
</evidence>
<protein>
    <submittedName>
        <fullName evidence="1">Uncharacterized protein</fullName>
    </submittedName>
</protein>
<dbReference type="RefSeq" id="WP_158876460.1">
    <property type="nucleotide sequence ID" value="NZ_BMUB01000011.1"/>
</dbReference>
<reference evidence="1" key="1">
    <citation type="journal article" date="2014" name="Int. J. Syst. Evol. Microbiol.">
        <title>Complete genome sequence of Corynebacterium casei LMG S-19264T (=DSM 44701T), isolated from a smear-ripened cheese.</title>
        <authorList>
            <consortium name="US DOE Joint Genome Institute (JGI-PGF)"/>
            <person name="Walter F."/>
            <person name="Albersmeier A."/>
            <person name="Kalinowski J."/>
            <person name="Ruckert C."/>
        </authorList>
    </citation>
    <scope>NUCLEOTIDE SEQUENCE</scope>
    <source>
        <strain evidence="1">JCM 4434</strain>
    </source>
</reference>